<dbReference type="GO" id="GO:0046872">
    <property type="term" value="F:metal ion binding"/>
    <property type="evidence" value="ECO:0007669"/>
    <property type="project" value="UniProtKB-KW"/>
</dbReference>
<accession>A0A382AMM2</accession>
<evidence type="ECO:0000259" key="4">
    <source>
        <dbReference type="Pfam" id="PF07687"/>
    </source>
</evidence>
<protein>
    <recommendedName>
        <fullName evidence="4">Peptidase M20 dimerisation domain-containing protein</fullName>
    </recommendedName>
</protein>
<dbReference type="InterPro" id="IPR051458">
    <property type="entry name" value="Cyt/Met_Dipeptidase"/>
</dbReference>
<feature type="domain" description="Peptidase M20 dimerisation" evidence="4">
    <location>
        <begin position="241"/>
        <end position="393"/>
    </location>
</feature>
<dbReference type="Gene3D" id="3.30.70.360">
    <property type="match status" value="1"/>
</dbReference>
<reference evidence="5" key="1">
    <citation type="submission" date="2018-05" db="EMBL/GenBank/DDBJ databases">
        <authorList>
            <person name="Lanie J.A."/>
            <person name="Ng W.-L."/>
            <person name="Kazmierczak K.M."/>
            <person name="Andrzejewski T.M."/>
            <person name="Davidsen T.M."/>
            <person name="Wayne K.J."/>
            <person name="Tettelin H."/>
            <person name="Glass J.I."/>
            <person name="Rusch D."/>
            <person name="Podicherti R."/>
            <person name="Tsui H.-C.T."/>
            <person name="Winkler M.E."/>
        </authorList>
    </citation>
    <scope>NUCLEOTIDE SEQUENCE</scope>
</reference>
<dbReference type="Pfam" id="PF07687">
    <property type="entry name" value="M20_dimer"/>
    <property type="match status" value="1"/>
</dbReference>
<evidence type="ECO:0000256" key="1">
    <source>
        <dbReference type="ARBA" id="ARBA00022670"/>
    </source>
</evidence>
<gene>
    <name evidence="5" type="ORF">METZ01_LOCUS155236</name>
</gene>
<evidence type="ECO:0000256" key="2">
    <source>
        <dbReference type="ARBA" id="ARBA00022723"/>
    </source>
</evidence>
<dbReference type="AlphaFoldDB" id="A0A382AMM2"/>
<proteinExistence type="predicted"/>
<dbReference type="SUPFAM" id="SSF53187">
    <property type="entry name" value="Zn-dependent exopeptidases"/>
    <property type="match status" value="1"/>
</dbReference>
<dbReference type="InterPro" id="IPR002933">
    <property type="entry name" value="Peptidase_M20"/>
</dbReference>
<keyword evidence="1" id="KW-0645">Protease</keyword>
<organism evidence="5">
    <name type="scientific">marine metagenome</name>
    <dbReference type="NCBI Taxonomy" id="408172"/>
    <lineage>
        <taxon>unclassified sequences</taxon>
        <taxon>metagenomes</taxon>
        <taxon>ecological metagenomes</taxon>
    </lineage>
</organism>
<dbReference type="Pfam" id="PF01546">
    <property type="entry name" value="Peptidase_M20"/>
    <property type="match status" value="1"/>
</dbReference>
<dbReference type="EMBL" id="UINC01025907">
    <property type="protein sequence ID" value="SVB02382.1"/>
    <property type="molecule type" value="Genomic_DNA"/>
</dbReference>
<keyword evidence="2" id="KW-0479">Metal-binding</keyword>
<dbReference type="Gene3D" id="3.40.630.10">
    <property type="entry name" value="Zn peptidases"/>
    <property type="match status" value="1"/>
</dbReference>
<evidence type="ECO:0000256" key="3">
    <source>
        <dbReference type="ARBA" id="ARBA00022801"/>
    </source>
</evidence>
<dbReference type="PANTHER" id="PTHR43270">
    <property type="entry name" value="BETA-ALA-HIS DIPEPTIDASE"/>
    <property type="match status" value="1"/>
</dbReference>
<name>A0A382AMM2_9ZZZZ</name>
<feature type="non-terminal residue" evidence="5">
    <location>
        <position position="464"/>
    </location>
</feature>
<dbReference type="GO" id="GO:0008233">
    <property type="term" value="F:peptidase activity"/>
    <property type="evidence" value="ECO:0007669"/>
    <property type="project" value="UniProtKB-KW"/>
</dbReference>
<dbReference type="PANTHER" id="PTHR43270:SF8">
    <property type="entry name" value="DI- AND TRIPEPTIDASE DUG2-RELATED"/>
    <property type="match status" value="1"/>
</dbReference>
<keyword evidence="3" id="KW-0378">Hydrolase</keyword>
<evidence type="ECO:0000313" key="5">
    <source>
        <dbReference type="EMBL" id="SVB02382.1"/>
    </source>
</evidence>
<sequence>MIHRLRIIPGFILPALLIASSGTEAQSPQTVARSFRENNEAVILADFRKFLSYPNRARDLGDIEAVASYIRDELIQVGVNSELLRIDGVPPIVYGEILVPGATRTLGIYVHYDGQAVDPDNWTHPPFEPTLYTASMDSGGEPRPFPLKGDPVDPEWRVYARSAGDDKAPIAALIPVLESFRESGVTPTSNLVFFFDGEEEAGSRNLGEYMQRWNDKVEDVDIWLFFDGPAHASGRPQVTFGVRGSMGLEITVYGATRNLHSGHYGNWAPDTGNILARLLASMKDEEGHVLVDGWYDTVETIGEEELSALQGMPDWDGQLKEELGLVWTEGQPEKLPERLMVPALNVRGITSGNTGALARNVIPNTAVASLGIRLVKGNEPEHMKNLVVSHIEKMGFYVVSEDPDRSLRLKFPRIAKITGGGGSAASRTSMTNPFAQSVVAAARIAAEQAFGEDALVVAPGMGGT</sequence>
<dbReference type="InterPro" id="IPR011650">
    <property type="entry name" value="Peptidase_M20_dimer"/>
</dbReference>
<dbReference type="GO" id="GO:0006508">
    <property type="term" value="P:proteolysis"/>
    <property type="evidence" value="ECO:0007669"/>
    <property type="project" value="UniProtKB-KW"/>
</dbReference>